<dbReference type="Pfam" id="PF13040">
    <property type="entry name" value="Fur_reg_FbpB"/>
    <property type="match status" value="1"/>
</dbReference>
<dbReference type="AlphaFoldDB" id="A0A8J3ELU9"/>
<sequence>MRKRIGIQELISKNKSEILKDNSALEKIETKIEKKHDVKKATV</sequence>
<evidence type="ECO:0000313" key="2">
    <source>
        <dbReference type="Proteomes" id="UP000656813"/>
    </source>
</evidence>
<accession>A0A8J3ELU9</accession>
<evidence type="ECO:0000313" key="1">
    <source>
        <dbReference type="EMBL" id="GGH80866.1"/>
    </source>
</evidence>
<reference evidence="1" key="2">
    <citation type="submission" date="2020-09" db="EMBL/GenBank/DDBJ databases">
        <authorList>
            <person name="Sun Q."/>
            <person name="Zhou Y."/>
        </authorList>
    </citation>
    <scope>NUCLEOTIDE SEQUENCE</scope>
    <source>
        <strain evidence="1">CGMCC 1.12777</strain>
    </source>
</reference>
<name>A0A8J3ELU9_9BACL</name>
<dbReference type="Proteomes" id="UP000656813">
    <property type="component" value="Unassembled WGS sequence"/>
</dbReference>
<dbReference type="RefSeq" id="WP_188497064.1">
    <property type="nucleotide sequence ID" value="NZ_BMFV01000011.1"/>
</dbReference>
<reference evidence="1" key="1">
    <citation type="journal article" date="2014" name="Int. J. Syst. Evol. Microbiol.">
        <title>Complete genome sequence of Corynebacterium casei LMG S-19264T (=DSM 44701T), isolated from a smear-ripened cheese.</title>
        <authorList>
            <consortium name="US DOE Joint Genome Institute (JGI-PGF)"/>
            <person name="Walter F."/>
            <person name="Albersmeier A."/>
            <person name="Kalinowski J."/>
            <person name="Ruckert C."/>
        </authorList>
    </citation>
    <scope>NUCLEOTIDE SEQUENCE</scope>
    <source>
        <strain evidence="1">CGMCC 1.12777</strain>
    </source>
</reference>
<dbReference type="EMBL" id="BMFV01000011">
    <property type="protein sequence ID" value="GGH80866.1"/>
    <property type="molecule type" value="Genomic_DNA"/>
</dbReference>
<organism evidence="1 2">
    <name type="scientific">Pullulanibacillus pueri</name>
    <dbReference type="NCBI Taxonomy" id="1437324"/>
    <lineage>
        <taxon>Bacteria</taxon>
        <taxon>Bacillati</taxon>
        <taxon>Bacillota</taxon>
        <taxon>Bacilli</taxon>
        <taxon>Bacillales</taxon>
        <taxon>Sporolactobacillaceae</taxon>
        <taxon>Pullulanibacillus</taxon>
    </lineage>
</organism>
<proteinExistence type="predicted"/>
<comment type="caution">
    <text evidence="1">The sequence shown here is derived from an EMBL/GenBank/DDBJ whole genome shotgun (WGS) entry which is preliminary data.</text>
</comment>
<dbReference type="InterPro" id="IPR025004">
    <property type="entry name" value="SenN/SenS"/>
</dbReference>
<keyword evidence="2" id="KW-1185">Reference proteome</keyword>
<gene>
    <name evidence="1" type="ORF">GCM10007096_17910</name>
</gene>
<evidence type="ECO:0008006" key="3">
    <source>
        <dbReference type="Google" id="ProtNLM"/>
    </source>
</evidence>
<protein>
    <recommendedName>
        <fullName evidence="3">FbpB family small basic protein</fullName>
    </recommendedName>
</protein>